<dbReference type="PANTHER" id="PTHR43108:SF10">
    <property type="entry name" value="INNER MEMBRANE PROTEIN YEJM"/>
    <property type="match status" value="1"/>
</dbReference>
<keyword evidence="1" id="KW-0472">Membrane</keyword>
<dbReference type="PIRSF" id="PIRSF004950">
    <property type="entry name" value="Mmb_sulf_HI0842"/>
    <property type="match status" value="1"/>
</dbReference>
<dbReference type="Proteomes" id="UP000319828">
    <property type="component" value="Unassembled WGS sequence"/>
</dbReference>
<dbReference type="Gene3D" id="3.40.720.10">
    <property type="entry name" value="Alkaline Phosphatase, subunit A"/>
    <property type="match status" value="1"/>
</dbReference>
<keyword evidence="1" id="KW-1133">Transmembrane helix</keyword>
<sequence length="605" mass="69649">MVDSGNSYGERVSRLVSWGHWFAFFNIILAMLIGTSFVTQSPWPETLLGQAYLIVSWVGHFSFLVFALYILILFPLTFIIPSRKLLRLLSVCFATICLTLLLLDTQAYERLHLHLNPVVWELLLSKEKTSFNAEWQYLFAAVPVIFLLQIAISEWIWKKQRKLSRKRIGKPATIVFFLCFVSSHLVYIWADAFFYNPITSQKANFPLSYPMTAKSFMEKHGLLDKDEYLERLEQNGEASEVVNYPLEPLKFDGRGKKYNVLMVMVDNLRSDMLTEEVMPMTYQFAKNNQNFINHYSASNNSYGVFGLFYGLPSSYSASIKSQDTPPLFISTMNERDYSMAAFGNQRFSDTAFYEEIFAKIDTANSDQNQNNPDQNAVLQWAQWINQSPNQPWFSYIELSEVEQFEETPTVLPRFKTDSKAPFEKLIAQYKSASFSADQKVEKILSQLESKQLLDNTIVVITSNHGTEFNETKNNSWGSNSNFSRYQLQVPMVIHWPGKAPELYQHKTSHLDFSATIMQDLFQSSSNPYDYGSGKNLFNASSRPWILAGDSDNIALITDDTTTVVDEFGNYKVYDKNYQRNNNAKPKLSIVLQGLSELKRFYRQSD</sequence>
<protein>
    <submittedName>
        <fullName evidence="4">DUF3413 domain-containing protein</fullName>
    </submittedName>
</protein>
<proteinExistence type="predicted"/>
<dbReference type="RefSeq" id="WP_144388537.1">
    <property type="nucleotide sequence ID" value="NZ_CANNCB010000020.1"/>
</dbReference>
<evidence type="ECO:0000259" key="3">
    <source>
        <dbReference type="Pfam" id="PF11893"/>
    </source>
</evidence>
<dbReference type="CDD" id="cd16148">
    <property type="entry name" value="sulfatase_like"/>
    <property type="match status" value="1"/>
</dbReference>
<dbReference type="PANTHER" id="PTHR43108">
    <property type="entry name" value="N-ACETYLGLUCOSAMINE-6-SULFATASE FAMILY MEMBER"/>
    <property type="match status" value="1"/>
</dbReference>
<dbReference type="InterPro" id="IPR017850">
    <property type="entry name" value="Alkaline_phosphatase_core_sf"/>
</dbReference>
<feature type="domain" description="Inner membrane protein YejM N-terminal" evidence="3">
    <location>
        <begin position="6"/>
        <end position="251"/>
    </location>
</feature>
<dbReference type="InterPro" id="IPR012159">
    <property type="entry name" value="YejM-like"/>
</dbReference>
<accession>A0A557P3T9</accession>
<feature type="transmembrane region" description="Helical" evidence="1">
    <location>
        <begin position="135"/>
        <end position="156"/>
    </location>
</feature>
<feature type="transmembrane region" description="Helical" evidence="1">
    <location>
        <begin position="85"/>
        <end position="103"/>
    </location>
</feature>
<reference evidence="4 5" key="1">
    <citation type="submission" date="2019-07" db="EMBL/GenBank/DDBJ databases">
        <title>The draft genome sequence of Vibrio algivorus M1486.</title>
        <authorList>
            <person name="Meng X."/>
        </authorList>
    </citation>
    <scope>NUCLEOTIDE SEQUENCE [LARGE SCALE GENOMIC DNA]</scope>
    <source>
        <strain evidence="4 5">M1486</strain>
    </source>
</reference>
<dbReference type="Pfam" id="PF11893">
    <property type="entry name" value="DUF3413"/>
    <property type="match status" value="1"/>
</dbReference>
<comment type="caution">
    <text evidence="4">The sequence shown here is derived from an EMBL/GenBank/DDBJ whole genome shotgun (WGS) entry which is preliminary data.</text>
</comment>
<organism evidence="4 5">
    <name type="scientific">Vibrio algivorus</name>
    <dbReference type="NCBI Taxonomy" id="1667024"/>
    <lineage>
        <taxon>Bacteria</taxon>
        <taxon>Pseudomonadati</taxon>
        <taxon>Pseudomonadota</taxon>
        <taxon>Gammaproteobacteria</taxon>
        <taxon>Vibrionales</taxon>
        <taxon>Vibrionaceae</taxon>
        <taxon>Vibrio</taxon>
    </lineage>
</organism>
<feature type="domain" description="Sulfatase N-terminal" evidence="2">
    <location>
        <begin position="259"/>
        <end position="518"/>
    </location>
</feature>
<dbReference type="InterPro" id="IPR024588">
    <property type="entry name" value="YejM_N"/>
</dbReference>
<feature type="transmembrane region" description="Helical" evidence="1">
    <location>
        <begin position="51"/>
        <end position="73"/>
    </location>
</feature>
<dbReference type="SUPFAM" id="SSF53649">
    <property type="entry name" value="Alkaline phosphatase-like"/>
    <property type="match status" value="1"/>
</dbReference>
<evidence type="ECO:0000313" key="4">
    <source>
        <dbReference type="EMBL" id="TVO35284.1"/>
    </source>
</evidence>
<gene>
    <name evidence="4" type="ORF">FOF44_12080</name>
</gene>
<dbReference type="AlphaFoldDB" id="A0A557P3T9"/>
<evidence type="ECO:0000259" key="2">
    <source>
        <dbReference type="Pfam" id="PF00884"/>
    </source>
</evidence>
<feature type="transmembrane region" description="Helical" evidence="1">
    <location>
        <begin position="21"/>
        <end position="39"/>
    </location>
</feature>
<feature type="transmembrane region" description="Helical" evidence="1">
    <location>
        <begin position="168"/>
        <end position="190"/>
    </location>
</feature>
<dbReference type="EMBL" id="VMKJ01000025">
    <property type="protein sequence ID" value="TVO35284.1"/>
    <property type="molecule type" value="Genomic_DNA"/>
</dbReference>
<dbReference type="Pfam" id="PF00884">
    <property type="entry name" value="Sulfatase"/>
    <property type="match status" value="1"/>
</dbReference>
<dbReference type="OrthoDB" id="236686at2"/>
<keyword evidence="1" id="KW-0812">Transmembrane</keyword>
<evidence type="ECO:0000256" key="1">
    <source>
        <dbReference type="SAM" id="Phobius"/>
    </source>
</evidence>
<dbReference type="GO" id="GO:0005886">
    <property type="term" value="C:plasma membrane"/>
    <property type="evidence" value="ECO:0007669"/>
    <property type="project" value="TreeGrafter"/>
</dbReference>
<evidence type="ECO:0000313" key="5">
    <source>
        <dbReference type="Proteomes" id="UP000319828"/>
    </source>
</evidence>
<dbReference type="InterPro" id="IPR000917">
    <property type="entry name" value="Sulfatase_N"/>
</dbReference>
<name>A0A557P3T9_9VIBR</name>